<dbReference type="Pfam" id="PF12625">
    <property type="entry name" value="Arabinose_bd"/>
    <property type="match status" value="1"/>
</dbReference>
<dbReference type="PANTHER" id="PTHR47894:SF1">
    <property type="entry name" value="HTH-TYPE TRANSCRIPTIONAL REGULATOR VQSM"/>
    <property type="match status" value="1"/>
</dbReference>
<dbReference type="AlphaFoldDB" id="A0A5P1RB16"/>
<accession>A0A5P1RB16</accession>
<feature type="domain" description="HTH araC/xylS-type" evidence="4">
    <location>
        <begin position="333"/>
        <end position="431"/>
    </location>
</feature>
<dbReference type="KEGG" id="ncu:F0U83_09010"/>
<keyword evidence="6" id="KW-1185">Reference proteome</keyword>
<reference evidence="5 6" key="1">
    <citation type="journal article" date="2019" name="Biochem. Eng. J.">
        <title>Metabolic engineering of the marine bacteria Neptunomonas concharum for the production of acetoin and meso-2,3-butanediol from acetate.</title>
        <authorList>
            <person name="Li W."/>
            <person name="Pu N."/>
            <person name="Liu C.-X."/>
            <person name="Yuan Q.-P."/>
            <person name="Li Z.-J."/>
        </authorList>
    </citation>
    <scope>NUCLEOTIDE SEQUENCE [LARGE SCALE GENOMIC DNA]</scope>
    <source>
        <strain evidence="5 6">JCM17730</strain>
    </source>
</reference>
<dbReference type="GO" id="GO:0003700">
    <property type="term" value="F:DNA-binding transcription factor activity"/>
    <property type="evidence" value="ECO:0007669"/>
    <property type="project" value="InterPro"/>
</dbReference>
<proteinExistence type="predicted"/>
<dbReference type="GO" id="GO:0005829">
    <property type="term" value="C:cytosol"/>
    <property type="evidence" value="ECO:0007669"/>
    <property type="project" value="TreeGrafter"/>
</dbReference>
<dbReference type="OrthoDB" id="5722175at2"/>
<dbReference type="InterPro" id="IPR018060">
    <property type="entry name" value="HTH_AraC"/>
</dbReference>
<evidence type="ECO:0000256" key="3">
    <source>
        <dbReference type="ARBA" id="ARBA00023163"/>
    </source>
</evidence>
<dbReference type="InterPro" id="IPR009057">
    <property type="entry name" value="Homeodomain-like_sf"/>
</dbReference>
<keyword evidence="2" id="KW-0238">DNA-binding</keyword>
<dbReference type="SMART" id="SM00342">
    <property type="entry name" value="HTH_ARAC"/>
    <property type="match status" value="1"/>
</dbReference>
<dbReference type="PANTHER" id="PTHR47894">
    <property type="entry name" value="HTH-TYPE TRANSCRIPTIONAL REGULATOR GADX"/>
    <property type="match status" value="1"/>
</dbReference>
<sequence length="433" mass="49350">MIGSRTNAWLPEMKIRPFVIVNLSSRLMLFCVIKEVSILRIANVEYLGNRVIFISFPICNNLSEVSLINRERNRTADIISCQHEKRGLCKGKKVLNSVNMKTSLSGWVLAIVRTLEEESYNCEKLLRDLQIDRQQLEKLDCRIDQEQVTQLWIKANEFAGDNYLGLKAAKHMKPANLHVVGHAMSCSGSLKLALKRFIRFRHLFAEAAVMSFTEEDQTIAYTLDVETKGQPPAYQAYDLCLASIVTLFRWISGDEHFAPLSVSFKHAAPNNEGSVYQHFFQCPVRFDQETTSMVFDRKIMELPVPVANEDLAAVLDELAMKYLHSRKEGSLKSDVRSALITLLPKGEPTRAAVANALNMSDRTLHRRLQKENTTYQEVLDLLREELSYGYLKREDLSLEETAYLLGFSDVSAFSRAFKRWTGNSPGLWREGTN</sequence>
<evidence type="ECO:0000256" key="2">
    <source>
        <dbReference type="ARBA" id="ARBA00023125"/>
    </source>
</evidence>
<dbReference type="Pfam" id="PF12833">
    <property type="entry name" value="HTH_18"/>
    <property type="match status" value="1"/>
</dbReference>
<evidence type="ECO:0000256" key="1">
    <source>
        <dbReference type="ARBA" id="ARBA00023015"/>
    </source>
</evidence>
<dbReference type="GO" id="GO:0000976">
    <property type="term" value="F:transcription cis-regulatory region binding"/>
    <property type="evidence" value="ECO:0007669"/>
    <property type="project" value="TreeGrafter"/>
</dbReference>
<name>A0A5P1RB16_9GAMM</name>
<dbReference type="InterPro" id="IPR032687">
    <property type="entry name" value="AraC-type_N"/>
</dbReference>
<dbReference type="SUPFAM" id="SSF46689">
    <property type="entry name" value="Homeodomain-like"/>
    <property type="match status" value="1"/>
</dbReference>
<evidence type="ECO:0000259" key="4">
    <source>
        <dbReference type="PROSITE" id="PS01124"/>
    </source>
</evidence>
<protein>
    <submittedName>
        <fullName evidence="5">AraC family transcriptional regulator</fullName>
    </submittedName>
</protein>
<dbReference type="PROSITE" id="PS01124">
    <property type="entry name" value="HTH_ARAC_FAMILY_2"/>
    <property type="match status" value="1"/>
</dbReference>
<evidence type="ECO:0000313" key="5">
    <source>
        <dbReference type="EMBL" id="QEQ96849.1"/>
    </source>
</evidence>
<organism evidence="5 6">
    <name type="scientific">Neptunomonas concharum</name>
    <dbReference type="NCBI Taxonomy" id="1031538"/>
    <lineage>
        <taxon>Bacteria</taxon>
        <taxon>Pseudomonadati</taxon>
        <taxon>Pseudomonadota</taxon>
        <taxon>Gammaproteobacteria</taxon>
        <taxon>Oceanospirillales</taxon>
        <taxon>Oceanospirillaceae</taxon>
        <taxon>Neptunomonas</taxon>
    </lineage>
</organism>
<evidence type="ECO:0000313" key="6">
    <source>
        <dbReference type="Proteomes" id="UP000324760"/>
    </source>
</evidence>
<keyword evidence="1" id="KW-0805">Transcription regulation</keyword>
<dbReference type="EMBL" id="CP043869">
    <property type="protein sequence ID" value="QEQ96849.1"/>
    <property type="molecule type" value="Genomic_DNA"/>
</dbReference>
<gene>
    <name evidence="5" type="ORF">F0U83_09010</name>
</gene>
<keyword evidence="3" id="KW-0804">Transcription</keyword>
<dbReference type="Gene3D" id="1.10.10.60">
    <property type="entry name" value="Homeodomain-like"/>
    <property type="match status" value="1"/>
</dbReference>
<dbReference type="Proteomes" id="UP000324760">
    <property type="component" value="Chromosome"/>
</dbReference>